<organism evidence="2 3">
    <name type="scientific">Coccidioides immitis (strain RS)</name>
    <name type="common">Valley fever fungus</name>
    <dbReference type="NCBI Taxonomy" id="246410"/>
    <lineage>
        <taxon>Eukaryota</taxon>
        <taxon>Fungi</taxon>
        <taxon>Dikarya</taxon>
        <taxon>Ascomycota</taxon>
        <taxon>Pezizomycotina</taxon>
        <taxon>Eurotiomycetes</taxon>
        <taxon>Eurotiomycetidae</taxon>
        <taxon>Onygenales</taxon>
        <taxon>Onygenaceae</taxon>
        <taxon>Coccidioides</taxon>
    </lineage>
</organism>
<proteinExistence type="predicted"/>
<dbReference type="GeneID" id="24164501"/>
<keyword evidence="3" id="KW-1185">Reference proteome</keyword>
<name>A0A0D8JVL2_COCIM</name>
<feature type="chain" id="PRO_5002331067" evidence="1">
    <location>
        <begin position="23"/>
        <end position="57"/>
    </location>
</feature>
<evidence type="ECO:0000313" key="3">
    <source>
        <dbReference type="Proteomes" id="UP000001261"/>
    </source>
</evidence>
<reference evidence="3" key="2">
    <citation type="journal article" date="2010" name="Genome Res.">
        <title>Population genomic sequencing of Coccidioides fungi reveals recent hybridization and transposon control.</title>
        <authorList>
            <person name="Neafsey D.E."/>
            <person name="Barker B.M."/>
            <person name="Sharpton T.J."/>
            <person name="Stajich J.E."/>
            <person name="Park D.J."/>
            <person name="Whiston E."/>
            <person name="Hung C.-Y."/>
            <person name="McMahan C."/>
            <person name="White J."/>
            <person name="Sykes S."/>
            <person name="Heiman D."/>
            <person name="Young S."/>
            <person name="Zeng Q."/>
            <person name="Abouelleil A."/>
            <person name="Aftuck L."/>
            <person name="Bessette D."/>
            <person name="Brown A."/>
            <person name="FitzGerald M."/>
            <person name="Lui A."/>
            <person name="Macdonald J.P."/>
            <person name="Priest M."/>
            <person name="Orbach M.J."/>
            <person name="Galgiani J.N."/>
            <person name="Kirkland T.N."/>
            <person name="Cole G.T."/>
            <person name="Birren B.W."/>
            <person name="Henn M.R."/>
            <person name="Taylor J.W."/>
            <person name="Rounsley S.D."/>
        </authorList>
    </citation>
    <scope>GENOME REANNOTATION</scope>
    <source>
        <strain evidence="3">RS</strain>
    </source>
</reference>
<keyword evidence="1" id="KW-0732">Signal</keyword>
<protein>
    <submittedName>
        <fullName evidence="2">Uncharacterized protein</fullName>
    </submittedName>
</protein>
<reference evidence="3" key="1">
    <citation type="journal article" date="2009" name="Genome Res.">
        <title>Comparative genomic analyses of the human fungal pathogens Coccidioides and their relatives.</title>
        <authorList>
            <person name="Sharpton T.J."/>
            <person name="Stajich J.E."/>
            <person name="Rounsley S.D."/>
            <person name="Gardner M.J."/>
            <person name="Wortman J.R."/>
            <person name="Jordar V.S."/>
            <person name="Maiti R."/>
            <person name="Kodira C.D."/>
            <person name="Neafsey D.E."/>
            <person name="Zeng Q."/>
            <person name="Hung C.-Y."/>
            <person name="McMahan C."/>
            <person name="Muszewska A."/>
            <person name="Grynberg M."/>
            <person name="Mandel M.A."/>
            <person name="Kellner E.M."/>
            <person name="Barker B.M."/>
            <person name="Galgiani J.N."/>
            <person name="Orbach M.J."/>
            <person name="Kirkland T.N."/>
            <person name="Cole G.T."/>
            <person name="Henn M.R."/>
            <person name="Birren B.W."/>
            <person name="Taylor J.W."/>
        </authorList>
    </citation>
    <scope>NUCLEOTIDE SEQUENCE [LARGE SCALE GENOMIC DNA]</scope>
    <source>
        <strain evidence="3">RS</strain>
    </source>
</reference>
<feature type="signal peptide" evidence="1">
    <location>
        <begin position="1"/>
        <end position="22"/>
    </location>
</feature>
<dbReference type="RefSeq" id="XP_004445943.1">
    <property type="nucleotide sequence ID" value="XM_004445886.1"/>
</dbReference>
<evidence type="ECO:0000256" key="1">
    <source>
        <dbReference type="SAM" id="SignalP"/>
    </source>
</evidence>
<dbReference type="Proteomes" id="UP000001261">
    <property type="component" value="Unassembled WGS sequence"/>
</dbReference>
<gene>
    <name evidence="2" type="ORF">CIMG_12874</name>
</gene>
<dbReference type="EMBL" id="GG704911">
    <property type="protein sequence ID" value="KJF60318.1"/>
    <property type="molecule type" value="Genomic_DNA"/>
</dbReference>
<dbReference type="KEGG" id="cim:CIMG_12874"/>
<accession>A0A0D8JVL2</accession>
<dbReference type="AlphaFoldDB" id="A0A0D8JVL2"/>
<evidence type="ECO:0000313" key="2">
    <source>
        <dbReference type="EMBL" id="KJF60318.1"/>
    </source>
</evidence>
<sequence>MKVPWSFFLVAASAMFFEVVSAQIPCLPKGGTCFGDQTCCKGRCISPGGRSTPVCDA</sequence>
<dbReference type="InParanoid" id="A0A0D8JVL2"/>
<dbReference type="VEuPathDB" id="FungiDB:CIMG_12874"/>